<evidence type="ECO:0000313" key="3">
    <source>
        <dbReference type="Proteomes" id="UP001184150"/>
    </source>
</evidence>
<dbReference type="PANTHER" id="PTHR30535:SF35">
    <property type="entry name" value="PERIPLASMIC BINDING PROTEIN"/>
    <property type="match status" value="1"/>
</dbReference>
<comment type="caution">
    <text evidence="2">The sequence shown here is derived from an EMBL/GenBank/DDBJ whole genome shotgun (WGS) entry which is preliminary data.</text>
</comment>
<dbReference type="PROSITE" id="PS50983">
    <property type="entry name" value="FE_B12_PBP"/>
    <property type="match status" value="1"/>
</dbReference>
<evidence type="ECO:0000313" key="2">
    <source>
        <dbReference type="EMBL" id="MDR6510286.1"/>
    </source>
</evidence>
<dbReference type="Gene3D" id="3.40.50.1980">
    <property type="entry name" value="Nitrogenase molybdenum iron protein domain"/>
    <property type="match status" value="2"/>
</dbReference>
<feature type="domain" description="Fe/B12 periplasmic-binding" evidence="1">
    <location>
        <begin position="46"/>
        <end position="304"/>
    </location>
</feature>
<dbReference type="InterPro" id="IPR050902">
    <property type="entry name" value="ABC_Transporter_SBP"/>
</dbReference>
<dbReference type="CDD" id="cd00636">
    <property type="entry name" value="TroA-like"/>
    <property type="match status" value="1"/>
</dbReference>
<name>A0ABU1MIW3_9SPHN</name>
<organism evidence="2 3">
    <name type="scientific">Novosphingobium capsulatum</name>
    <dbReference type="NCBI Taxonomy" id="13688"/>
    <lineage>
        <taxon>Bacteria</taxon>
        <taxon>Pseudomonadati</taxon>
        <taxon>Pseudomonadota</taxon>
        <taxon>Alphaproteobacteria</taxon>
        <taxon>Sphingomonadales</taxon>
        <taxon>Sphingomonadaceae</taxon>
        <taxon>Novosphingobium</taxon>
    </lineage>
</organism>
<accession>A0ABU1MIW3</accession>
<dbReference type="RefSeq" id="WP_309804626.1">
    <property type="nucleotide sequence ID" value="NZ_JAVDRD010000002.1"/>
</dbReference>
<dbReference type="EMBL" id="JAVDRD010000002">
    <property type="protein sequence ID" value="MDR6510286.1"/>
    <property type="molecule type" value="Genomic_DNA"/>
</dbReference>
<dbReference type="InterPro" id="IPR002491">
    <property type="entry name" value="ABC_transptr_periplasmic_BD"/>
</dbReference>
<protein>
    <submittedName>
        <fullName evidence="2">Iron complex transport system substrate-binding protein</fullName>
    </submittedName>
</protein>
<dbReference type="Pfam" id="PF01497">
    <property type="entry name" value="Peripla_BP_2"/>
    <property type="match status" value="1"/>
</dbReference>
<proteinExistence type="predicted"/>
<dbReference type="SUPFAM" id="SSF53807">
    <property type="entry name" value="Helical backbone' metal receptor"/>
    <property type="match status" value="1"/>
</dbReference>
<reference evidence="2 3" key="1">
    <citation type="submission" date="2023-07" db="EMBL/GenBank/DDBJ databases">
        <title>Sorghum-associated microbial communities from plants grown in Nebraska, USA.</title>
        <authorList>
            <person name="Schachtman D."/>
        </authorList>
    </citation>
    <scope>NUCLEOTIDE SEQUENCE [LARGE SCALE GENOMIC DNA]</scope>
    <source>
        <strain evidence="2 3">DS1027</strain>
    </source>
</reference>
<dbReference type="Proteomes" id="UP001184150">
    <property type="component" value="Unassembled WGS sequence"/>
</dbReference>
<keyword evidence="3" id="KW-1185">Reference proteome</keyword>
<dbReference type="PROSITE" id="PS51257">
    <property type="entry name" value="PROKAR_LIPOPROTEIN"/>
    <property type="match status" value="1"/>
</dbReference>
<gene>
    <name evidence="2" type="ORF">J2792_001146</name>
</gene>
<dbReference type="PANTHER" id="PTHR30535">
    <property type="entry name" value="VITAMIN B12-BINDING PROTEIN"/>
    <property type="match status" value="1"/>
</dbReference>
<evidence type="ECO:0000259" key="1">
    <source>
        <dbReference type="PROSITE" id="PS50983"/>
    </source>
</evidence>
<sequence length="304" mass="31898">MSGRIVPDFALLCRRMERGAVVLALMLGGCAQVAPADPQATDRLPRIVSLNPCSDAILAEVADPAQILALSSYSRDPAQTSMDVAQAMRFATTDGAVESVLALHPDVVVTSTYADPPTLAALRGLGLRVETVGIAESLDAARAQVRSLAGWAGQPARGAALIARIDRAVAAAAPPPGTAPITAVLWEPGGLVPGQNTLASDLMMRAGFANFSAQRGLGQSERLSLERMLADPPRVIMAVGTPRGTLADQAAPQEDRLLFHPALAALRHTARVPISPNLIYCGGPTIPRFLNRMVAVRQELEAMP</sequence>